<feature type="non-terminal residue" evidence="2">
    <location>
        <position position="137"/>
    </location>
</feature>
<accession>A0ABR9C4A5</accession>
<proteinExistence type="predicted"/>
<keyword evidence="3" id="KW-1185">Reference proteome</keyword>
<gene>
    <name evidence="2" type="ORF">IFT38_21755</name>
</gene>
<dbReference type="Proteomes" id="UP000620025">
    <property type="component" value="Unassembled WGS sequence"/>
</dbReference>
<feature type="domain" description="LapA adhesin" evidence="1">
    <location>
        <begin position="49"/>
        <end position="136"/>
    </location>
</feature>
<feature type="domain" description="LapA adhesin" evidence="1">
    <location>
        <begin position="8"/>
        <end position="46"/>
    </location>
</feature>
<feature type="non-terminal residue" evidence="2">
    <location>
        <position position="1"/>
    </location>
</feature>
<dbReference type="RefSeq" id="WP_192069226.1">
    <property type="nucleotide sequence ID" value="NZ_JACYWZ010000020.1"/>
</dbReference>
<evidence type="ECO:0000313" key="3">
    <source>
        <dbReference type="Proteomes" id="UP000620025"/>
    </source>
</evidence>
<dbReference type="EMBL" id="JACYWZ010000020">
    <property type="protein sequence ID" value="MBD8772162.1"/>
    <property type="molecule type" value="Genomic_DNA"/>
</dbReference>
<dbReference type="InterPro" id="IPR046779">
    <property type="entry name" value="LapA_adhesin_dom"/>
</dbReference>
<sequence length="137" mass="13410">GSVSFPLGNDVYNGAATVSTAITGVTGGNYEQLTPNTTPVVTPVGDSVDVTNVVLTATVPAGGAVENGTIVYTATVGAPVTGSPVVVTLSNNQTITIGVGETSGSVSFPLGNDVYNGADTVSTAITGVTGGNYEQLT</sequence>
<reference evidence="2 3" key="1">
    <citation type="journal article" date="2020" name="FEMS Microbiol. Ecol.">
        <title>Temporal dynamics of bacterial communities during seed development and maturation.</title>
        <authorList>
            <person name="Chesneau G."/>
            <person name="Torres-Cortes G."/>
            <person name="Briand M."/>
            <person name="Darrasse A."/>
            <person name="Preveaux A."/>
            <person name="Marais C."/>
            <person name="Jacques M.A."/>
            <person name="Shade A."/>
            <person name="Barret M."/>
        </authorList>
    </citation>
    <scope>NUCLEOTIDE SEQUENCE [LARGE SCALE GENOMIC DNA]</scope>
    <source>
        <strain evidence="2 3">CFBP13599</strain>
    </source>
</reference>
<name>A0ABR9C4A5_9PSED</name>
<evidence type="ECO:0000313" key="2">
    <source>
        <dbReference type="EMBL" id="MBD8772162.1"/>
    </source>
</evidence>
<evidence type="ECO:0000259" key="1">
    <source>
        <dbReference type="Pfam" id="PF20579"/>
    </source>
</evidence>
<protein>
    <recommendedName>
        <fullName evidence="1">LapA adhesin domain-containing protein</fullName>
    </recommendedName>
</protein>
<comment type="caution">
    <text evidence="2">The sequence shown here is derived from an EMBL/GenBank/DDBJ whole genome shotgun (WGS) entry which is preliminary data.</text>
</comment>
<organism evidence="2 3">
    <name type="scientific">Pseudomonas coleopterorum</name>
    <dbReference type="NCBI Taxonomy" id="1605838"/>
    <lineage>
        <taxon>Bacteria</taxon>
        <taxon>Pseudomonadati</taxon>
        <taxon>Pseudomonadota</taxon>
        <taxon>Gammaproteobacteria</taxon>
        <taxon>Pseudomonadales</taxon>
        <taxon>Pseudomonadaceae</taxon>
        <taxon>Pseudomonas</taxon>
    </lineage>
</organism>
<dbReference type="Pfam" id="PF20579">
    <property type="entry name" value="LapA"/>
    <property type="match status" value="2"/>
</dbReference>